<dbReference type="CDD" id="cd03318">
    <property type="entry name" value="MLE"/>
    <property type="match status" value="1"/>
</dbReference>
<evidence type="ECO:0000259" key="9">
    <source>
        <dbReference type="SMART" id="SM00922"/>
    </source>
</evidence>
<dbReference type="SFLD" id="SFLDS00001">
    <property type="entry name" value="Enolase"/>
    <property type="match status" value="1"/>
</dbReference>
<dbReference type="Gene3D" id="3.20.20.120">
    <property type="entry name" value="Enolase-like C-terminal domain"/>
    <property type="match status" value="1"/>
</dbReference>
<feature type="active site" description="Proton acceptor" evidence="8">
    <location>
        <position position="168"/>
    </location>
</feature>
<dbReference type="InterPro" id="IPR036849">
    <property type="entry name" value="Enolase-like_C_sf"/>
</dbReference>
<keyword evidence="6" id="KW-0464">Manganese</keyword>
<gene>
    <name evidence="10" type="ordered locus">Marme_3630</name>
</gene>
<dbReference type="SUPFAM" id="SSF51604">
    <property type="entry name" value="Enolase C-terminal domain-like"/>
    <property type="match status" value="1"/>
</dbReference>
<evidence type="ECO:0000313" key="10">
    <source>
        <dbReference type="EMBL" id="ADZ92843.1"/>
    </source>
</evidence>
<dbReference type="GO" id="GO:0030145">
    <property type="term" value="F:manganese ion binding"/>
    <property type="evidence" value="ECO:0007669"/>
    <property type="project" value="InterPro"/>
</dbReference>
<dbReference type="InterPro" id="IPR013342">
    <property type="entry name" value="Mandelate_racemase_C"/>
</dbReference>
<comment type="similarity">
    <text evidence="3">Belongs to the mandelate racemase/muconate lactonizing enzyme family.</text>
</comment>
<dbReference type="InterPro" id="IPR029065">
    <property type="entry name" value="Enolase_C-like"/>
</dbReference>
<keyword evidence="5" id="KW-0058">Aromatic hydrocarbons catabolism</keyword>
<dbReference type="SFLD" id="SFLDG01258">
    <property type="entry name" value="(chloro)muconate_cycloisomeras"/>
    <property type="match status" value="1"/>
</dbReference>
<dbReference type="PATRIC" id="fig|717774.3.peg.3740"/>
<dbReference type="EMBL" id="CP002583">
    <property type="protein sequence ID" value="ADZ92843.1"/>
    <property type="molecule type" value="Genomic_DNA"/>
</dbReference>
<dbReference type="HOGENOM" id="CLU_030273_4_5_6"/>
<dbReference type="InterPro" id="IPR018110">
    <property type="entry name" value="Mandel_Rmase/mucon_lact_enz_CS"/>
</dbReference>
<evidence type="ECO:0000256" key="2">
    <source>
        <dbReference type="ARBA" id="ARBA00005211"/>
    </source>
</evidence>
<dbReference type="EC" id="5.5.1.1" evidence="10"/>
<dbReference type="PROSITE" id="PS00908">
    <property type="entry name" value="MR_MLE_1"/>
    <property type="match status" value="1"/>
</dbReference>
<dbReference type="STRING" id="717774.Marme_3630"/>
<proteinExistence type="inferred from homology"/>
<evidence type="ECO:0000256" key="3">
    <source>
        <dbReference type="ARBA" id="ARBA00008031"/>
    </source>
</evidence>
<name>F2JV85_MARM1</name>
<dbReference type="Pfam" id="PF13378">
    <property type="entry name" value="MR_MLE_C"/>
    <property type="match status" value="1"/>
</dbReference>
<dbReference type="PROSITE" id="PS00909">
    <property type="entry name" value="MR_MLE_2"/>
    <property type="match status" value="1"/>
</dbReference>
<dbReference type="OrthoDB" id="103536at2"/>
<reference evidence="10 11" key="1">
    <citation type="journal article" date="2012" name="Stand. Genomic Sci.">
        <title>Complete genome sequence of the melanogenic marine bacterium Marinomonas mediterranea type strain (MMB-1(T)).</title>
        <authorList>
            <person name="Lucas-Elio P."/>
            <person name="Goodwin L."/>
            <person name="Woyke T."/>
            <person name="Pitluck S."/>
            <person name="Nolan M."/>
            <person name="Kyrpides N.C."/>
            <person name="Detter J.C."/>
            <person name="Copeland A."/>
            <person name="Teshima H."/>
            <person name="Bruce D."/>
            <person name="Detter C."/>
            <person name="Tapia R."/>
            <person name="Han S."/>
            <person name="Land M.L."/>
            <person name="Ivanova N."/>
            <person name="Mikhailova N."/>
            <person name="Johnston A.W."/>
            <person name="Sanchez-Amat A."/>
        </authorList>
    </citation>
    <scope>NUCLEOTIDE SEQUENCE [LARGE SCALE GENOMIC DNA]</scope>
    <source>
        <strain evidence="11">ATCC 700492 / JCM 21426 / NBRC 103028 / MMB-1</strain>
    </source>
</reference>
<dbReference type="KEGG" id="mme:Marme_3630"/>
<dbReference type="GO" id="GO:0009063">
    <property type="term" value="P:amino acid catabolic process"/>
    <property type="evidence" value="ECO:0007669"/>
    <property type="project" value="InterPro"/>
</dbReference>
<keyword evidence="11" id="KW-1185">Reference proteome</keyword>
<dbReference type="GO" id="GO:0018849">
    <property type="term" value="F:muconate cycloisomerase activity"/>
    <property type="evidence" value="ECO:0007669"/>
    <property type="project" value="UniProtKB-EC"/>
</dbReference>
<dbReference type="Proteomes" id="UP000001062">
    <property type="component" value="Chromosome"/>
</dbReference>
<keyword evidence="4" id="KW-0479">Metal-binding</keyword>
<dbReference type="PANTHER" id="PTHR48073">
    <property type="entry name" value="O-SUCCINYLBENZOATE SYNTHASE-RELATED"/>
    <property type="match status" value="1"/>
</dbReference>
<feature type="active site" description="Proton donor" evidence="8">
    <location>
        <position position="328"/>
    </location>
</feature>
<dbReference type="SMART" id="SM00922">
    <property type="entry name" value="MR_MLE"/>
    <property type="match status" value="1"/>
</dbReference>
<dbReference type="GO" id="GO:0006518">
    <property type="term" value="P:peptide metabolic process"/>
    <property type="evidence" value="ECO:0007669"/>
    <property type="project" value="UniProtKB-ARBA"/>
</dbReference>
<dbReference type="SFLD" id="SFLDG00180">
    <property type="entry name" value="muconate_cycloisomerase"/>
    <property type="match status" value="1"/>
</dbReference>
<protein>
    <submittedName>
        <fullName evidence="10">Muconate and chloromuconate cycloisomerase</fullName>
        <ecNumber evidence="10">5.5.1.1</ecNumber>
    </submittedName>
</protein>
<comment type="cofactor">
    <cofactor evidence="1">
        <name>Mn(2+)</name>
        <dbReference type="ChEBI" id="CHEBI:29035"/>
    </cofactor>
</comment>
<sequence>MTPKITQIETLLVDIPTIRPHKLSMTSMAVQTMVIVRLKDDQGCEGLGEGTTIGGLAYGPESPESIKMNIDRYLAPLLIGQSTDSVRYLMQRLNVAVKGNMIAKSALQTALLDLKGKHLGVPVSTLLGGAIHSHIPCLWVLASGNTEKDIAEAKELIAAGRHCDFKLKIGSRPVEEDVAHVAAIKAALGDSASASVRVDVNQAWDEATAVKGMAALQEAGVDLVEQPTPAKDIDTLARLSNKFEIPILADEGVADAKDVYQFAKHGFNGGIALKIAKAGGPIPALEAAVVSESAGFGLYGGTLLEGSIGTAVAIHAWSTLPTLRWGSEMFGPLLLQDDIIKQPLRYHNNGVDVPNLPGLGIELDELKLAEYQRKD</sequence>
<dbReference type="SUPFAM" id="SSF54826">
    <property type="entry name" value="Enolase N-terminal domain-like"/>
    <property type="match status" value="1"/>
</dbReference>
<dbReference type="RefSeq" id="WP_013662745.1">
    <property type="nucleotide sequence ID" value="NC_015276.1"/>
</dbReference>
<dbReference type="NCBIfam" id="TIGR02534">
    <property type="entry name" value="mucon_cyclo"/>
    <property type="match status" value="1"/>
</dbReference>
<feature type="domain" description="Mandelate racemase/muconate lactonizing enzyme C-terminal" evidence="9">
    <location>
        <begin position="146"/>
        <end position="246"/>
    </location>
</feature>
<evidence type="ECO:0000256" key="6">
    <source>
        <dbReference type="ARBA" id="ARBA00023211"/>
    </source>
</evidence>
<dbReference type="GO" id="GO:0016854">
    <property type="term" value="F:racemase and epimerase activity"/>
    <property type="evidence" value="ECO:0007669"/>
    <property type="project" value="UniProtKB-ARBA"/>
</dbReference>
<organism evidence="10 11">
    <name type="scientific">Marinomonas mediterranea (strain ATCC 700492 / JCM 21426 / NBRC 103028 / MMB-1)</name>
    <dbReference type="NCBI Taxonomy" id="717774"/>
    <lineage>
        <taxon>Bacteria</taxon>
        <taxon>Pseudomonadati</taxon>
        <taxon>Pseudomonadota</taxon>
        <taxon>Gammaproteobacteria</taxon>
        <taxon>Oceanospirillales</taxon>
        <taxon>Oceanospirillaceae</taxon>
        <taxon>Marinomonas</taxon>
    </lineage>
</organism>
<evidence type="ECO:0000313" key="11">
    <source>
        <dbReference type="Proteomes" id="UP000001062"/>
    </source>
</evidence>
<comment type="pathway">
    <text evidence="2">Aromatic compound metabolism.</text>
</comment>
<evidence type="ECO:0000256" key="7">
    <source>
        <dbReference type="ARBA" id="ARBA00023235"/>
    </source>
</evidence>
<evidence type="ECO:0000256" key="1">
    <source>
        <dbReference type="ARBA" id="ARBA00001936"/>
    </source>
</evidence>
<dbReference type="Pfam" id="PF02746">
    <property type="entry name" value="MR_MLE_N"/>
    <property type="match status" value="1"/>
</dbReference>
<evidence type="ECO:0000256" key="8">
    <source>
        <dbReference type="PIRSR" id="PIRSR613370-1"/>
    </source>
</evidence>
<dbReference type="GO" id="GO:0018850">
    <property type="term" value="F:chloromuconate cycloisomerase activity"/>
    <property type="evidence" value="ECO:0007669"/>
    <property type="project" value="InterPro"/>
</dbReference>
<dbReference type="PANTHER" id="PTHR48073:SF2">
    <property type="entry name" value="O-SUCCINYLBENZOATE SYNTHASE"/>
    <property type="match status" value="1"/>
</dbReference>
<dbReference type="Gene3D" id="3.30.390.10">
    <property type="entry name" value="Enolase-like, N-terminal domain"/>
    <property type="match status" value="1"/>
</dbReference>
<dbReference type="AlphaFoldDB" id="F2JV85"/>
<evidence type="ECO:0000256" key="4">
    <source>
        <dbReference type="ARBA" id="ARBA00022723"/>
    </source>
</evidence>
<keyword evidence="7 10" id="KW-0413">Isomerase</keyword>
<dbReference type="eggNOG" id="COG4948">
    <property type="taxonomic scope" value="Bacteria"/>
</dbReference>
<dbReference type="InterPro" id="IPR013341">
    <property type="entry name" value="Mandelate_racemase_N_dom"/>
</dbReference>
<evidence type="ECO:0000256" key="5">
    <source>
        <dbReference type="ARBA" id="ARBA00022797"/>
    </source>
</evidence>
<dbReference type="InterPro" id="IPR029017">
    <property type="entry name" value="Enolase-like_N"/>
</dbReference>
<dbReference type="InterPro" id="IPR013370">
    <property type="entry name" value="Chloromuconate_cycloisomerase"/>
</dbReference>
<accession>F2JV85</accession>